<accession>A0A8S5M422</accession>
<dbReference type="Pfam" id="PF25681">
    <property type="entry name" value="Phage_TTP_17"/>
    <property type="match status" value="1"/>
</dbReference>
<name>A0A8S5M422_9CAUD</name>
<reference evidence="1" key="1">
    <citation type="journal article" date="2021" name="Proc. Natl. Acad. Sci. U.S.A.">
        <title>A Catalog of Tens of Thousands of Viruses from Human Metagenomes Reveals Hidden Associations with Chronic Diseases.</title>
        <authorList>
            <person name="Tisza M.J."/>
            <person name="Buck C.B."/>
        </authorList>
    </citation>
    <scope>NUCLEOTIDE SEQUENCE</scope>
    <source>
        <strain evidence="1">Ctz7e2</strain>
    </source>
</reference>
<dbReference type="InterPro" id="IPR058154">
    <property type="entry name" value="Bxb1_TTP-like"/>
</dbReference>
<sequence>MSYAKLNLNQILQFGSDDDDVSLAPIGTALPTNLTDALDAAFVEVGWINEDGMTFSPDDSVDKRKAHQGHRIYRTVMTDSSTDFSFIALQANLQTLKLQWKVKESKKEATHSVHTLSNARDIDAYAIVIRAQANGHKYLWACPRFEVGERDEYKISATDDAATNVKGTFSDNITFITDDPAFAPA</sequence>
<proteinExistence type="predicted"/>
<evidence type="ECO:0000313" key="1">
    <source>
        <dbReference type="EMBL" id="DAD76819.1"/>
    </source>
</evidence>
<dbReference type="EMBL" id="BK014810">
    <property type="protein sequence ID" value="DAD76819.1"/>
    <property type="molecule type" value="Genomic_DNA"/>
</dbReference>
<organism evidence="1">
    <name type="scientific">Siphoviridae sp. ctz7e2</name>
    <dbReference type="NCBI Taxonomy" id="2826526"/>
    <lineage>
        <taxon>Viruses</taxon>
        <taxon>Duplodnaviria</taxon>
        <taxon>Heunggongvirae</taxon>
        <taxon>Uroviricota</taxon>
        <taxon>Caudoviricetes</taxon>
    </lineage>
</organism>
<protein>
    <submittedName>
        <fullName evidence="1">Tail protein</fullName>
    </submittedName>
</protein>